<dbReference type="InterPro" id="IPR006379">
    <property type="entry name" value="HAD-SF_hydro_IIB"/>
</dbReference>
<organism evidence="6 7">
    <name type="scientific">Photobacterium rosenbergii</name>
    <dbReference type="NCBI Taxonomy" id="294936"/>
    <lineage>
        <taxon>Bacteria</taxon>
        <taxon>Pseudomonadati</taxon>
        <taxon>Pseudomonadota</taxon>
        <taxon>Gammaproteobacteria</taxon>
        <taxon>Vibrionales</taxon>
        <taxon>Vibrionaceae</taxon>
        <taxon>Photobacterium</taxon>
    </lineage>
</organism>
<dbReference type="PANTHER" id="PTHR47267:SF4">
    <property type="entry name" value="PYRIDOXAL PHOSPHATE PHOSPHATASE YIGL"/>
    <property type="match status" value="1"/>
</dbReference>
<reference evidence="6 7" key="1">
    <citation type="submission" date="2023-10" db="EMBL/GenBank/DDBJ databases">
        <title>Marine bacteria isolated from horseshoe crab.</title>
        <authorList>
            <person name="Cheng T.H."/>
        </authorList>
    </citation>
    <scope>NUCLEOTIDE SEQUENCE [LARGE SCALE GENOMIC DNA]</scope>
    <source>
        <strain evidence="6 7">HSC6</strain>
    </source>
</reference>
<sequence length="264" mass="29491">MYQLVVSDLDGTMLTPDHVIGQYTKSILEQWVEKGCHFVFASGRHHLDVFGIREYLGLPAYVISANGARVHDPDGNLVLGHDVPGDIIERVLAKVWDDKSLTVHLFQDTGWLSSRKNENIEKYHRISGFSYSLFHHATLKPENIAKLSLTYPDHQYLVQYEQILSPMLEGVANVMFSSPFCLEVTAPKATKGNALEVVIAKLGIAREQTLAFGDAMNDKEMLEYAGKGLIMATAQERLKQCLHRHEVIGCCADEAVANYIAAYL</sequence>
<evidence type="ECO:0000313" key="6">
    <source>
        <dbReference type="EMBL" id="MDV5168142.1"/>
    </source>
</evidence>
<dbReference type="EMBL" id="JAWJZI010000001">
    <property type="protein sequence ID" value="MDV5168142.1"/>
    <property type="molecule type" value="Genomic_DNA"/>
</dbReference>
<evidence type="ECO:0000256" key="2">
    <source>
        <dbReference type="ARBA" id="ARBA00022723"/>
    </source>
</evidence>
<keyword evidence="4" id="KW-0460">Magnesium</keyword>
<protein>
    <submittedName>
        <fullName evidence="6">Cof-type HAD-IIB family hydrolase</fullName>
    </submittedName>
</protein>
<dbReference type="InterPro" id="IPR036412">
    <property type="entry name" value="HAD-like_sf"/>
</dbReference>
<evidence type="ECO:0000256" key="3">
    <source>
        <dbReference type="ARBA" id="ARBA00022801"/>
    </source>
</evidence>
<comment type="cofactor">
    <cofactor evidence="1">
        <name>Mg(2+)</name>
        <dbReference type="ChEBI" id="CHEBI:18420"/>
    </cofactor>
</comment>
<dbReference type="SFLD" id="SFLDG01140">
    <property type="entry name" value="C2.B:_Phosphomannomutase_and_P"/>
    <property type="match status" value="1"/>
</dbReference>
<dbReference type="Proteomes" id="UP001186452">
    <property type="component" value="Unassembled WGS sequence"/>
</dbReference>
<dbReference type="InterPro" id="IPR023214">
    <property type="entry name" value="HAD_sf"/>
</dbReference>
<evidence type="ECO:0000256" key="5">
    <source>
        <dbReference type="ARBA" id="ARBA00034778"/>
    </source>
</evidence>
<name>A0ABU3ZDF9_9GAMM</name>
<dbReference type="Gene3D" id="3.30.1240.10">
    <property type="match status" value="1"/>
</dbReference>
<proteinExistence type="inferred from homology"/>
<comment type="caution">
    <text evidence="6">The sequence shown here is derived from an EMBL/GenBank/DDBJ whole genome shotgun (WGS) entry which is preliminary data.</text>
</comment>
<evidence type="ECO:0000313" key="7">
    <source>
        <dbReference type="Proteomes" id="UP001186452"/>
    </source>
</evidence>
<dbReference type="SUPFAM" id="SSF56784">
    <property type="entry name" value="HAD-like"/>
    <property type="match status" value="1"/>
</dbReference>
<dbReference type="Gene3D" id="3.40.50.1000">
    <property type="entry name" value="HAD superfamily/HAD-like"/>
    <property type="match status" value="1"/>
</dbReference>
<dbReference type="NCBIfam" id="TIGR00099">
    <property type="entry name" value="Cof-subfamily"/>
    <property type="match status" value="1"/>
</dbReference>
<gene>
    <name evidence="6" type="ORF">R2X38_03885</name>
</gene>
<dbReference type="NCBIfam" id="TIGR01484">
    <property type="entry name" value="HAD-SF-IIB"/>
    <property type="match status" value="1"/>
</dbReference>
<comment type="similarity">
    <text evidence="5">Belongs to the HAD-like hydrolase superfamily. Cof family.</text>
</comment>
<keyword evidence="7" id="KW-1185">Reference proteome</keyword>
<evidence type="ECO:0000256" key="4">
    <source>
        <dbReference type="ARBA" id="ARBA00022842"/>
    </source>
</evidence>
<keyword evidence="2" id="KW-0479">Metal-binding</keyword>
<dbReference type="RefSeq" id="WP_317520792.1">
    <property type="nucleotide sequence ID" value="NZ_JAWJZI010000001.1"/>
</dbReference>
<accession>A0ABU3ZDF9</accession>
<keyword evidence="3 6" id="KW-0378">Hydrolase</keyword>
<dbReference type="InterPro" id="IPR000150">
    <property type="entry name" value="Cof"/>
</dbReference>
<dbReference type="Pfam" id="PF08282">
    <property type="entry name" value="Hydrolase_3"/>
    <property type="match status" value="1"/>
</dbReference>
<dbReference type="PANTHER" id="PTHR47267">
    <property type="match status" value="1"/>
</dbReference>
<evidence type="ECO:0000256" key="1">
    <source>
        <dbReference type="ARBA" id="ARBA00001946"/>
    </source>
</evidence>
<dbReference type="PROSITE" id="PS01229">
    <property type="entry name" value="COF_2"/>
    <property type="match status" value="1"/>
</dbReference>
<dbReference type="SFLD" id="SFLDS00003">
    <property type="entry name" value="Haloacid_Dehalogenase"/>
    <property type="match status" value="1"/>
</dbReference>
<dbReference type="GO" id="GO:0016787">
    <property type="term" value="F:hydrolase activity"/>
    <property type="evidence" value="ECO:0007669"/>
    <property type="project" value="UniProtKB-KW"/>
</dbReference>
<dbReference type="CDD" id="cd07516">
    <property type="entry name" value="HAD_Pase"/>
    <property type="match status" value="1"/>
</dbReference>